<accession>A0A2M7TI44</accession>
<evidence type="ECO:0000313" key="2">
    <source>
        <dbReference type="EMBL" id="PIZ46023.1"/>
    </source>
</evidence>
<dbReference type="EMBL" id="PFNL01000115">
    <property type="protein sequence ID" value="PIZ46023.1"/>
    <property type="molecule type" value="Genomic_DNA"/>
</dbReference>
<evidence type="ECO:0000313" key="3">
    <source>
        <dbReference type="Proteomes" id="UP000228920"/>
    </source>
</evidence>
<proteinExistence type="predicted"/>
<dbReference type="Proteomes" id="UP000228920">
    <property type="component" value="Unassembled WGS sequence"/>
</dbReference>
<protein>
    <submittedName>
        <fullName evidence="2">Uncharacterized protein</fullName>
    </submittedName>
</protein>
<gene>
    <name evidence="2" type="ORF">COY32_04185</name>
</gene>
<evidence type="ECO:0000256" key="1">
    <source>
        <dbReference type="SAM" id="MobiDB-lite"/>
    </source>
</evidence>
<comment type="caution">
    <text evidence="2">The sequence shown here is derived from an EMBL/GenBank/DDBJ whole genome shotgun (WGS) entry which is preliminary data.</text>
</comment>
<sequence length="331" mass="37940">MSLDPKKLETLQSTVEHTETPNPADAVEFLKSNGMPNPDDYTGFVEHCSKVLARIEGITKEGSSKEIMRAVQVQELDTLHALEVTRETNIANIAVLTEHRWDPNPHDLGTSMYRNGKLVHRPVLEVPEHMTYRLELAEYDTNRFAYDAKVRGVDTTFYAVETYLLQNTIVPEGIDFNRFTGLLNQEVTNILAAREDFKAIPENHRDYDFYNELIRTSLPTILHQLKEQTDPEYVENRALSIIEGQAINGLSEMDLKNEFDVLSTFLIKTSHHMQLTTLNAREPALQKLGNPELRYNSQTRVLEYRGEQLSSDKTKARINLAYIMQGKEPIY</sequence>
<reference evidence="3" key="1">
    <citation type="submission" date="2017-09" db="EMBL/GenBank/DDBJ databases">
        <title>Depth-based differentiation of microbial function through sediment-hosted aquifers and enrichment of novel symbionts in the deep terrestrial subsurface.</title>
        <authorList>
            <person name="Probst A.J."/>
            <person name="Ladd B."/>
            <person name="Jarett J.K."/>
            <person name="Geller-Mcgrath D.E."/>
            <person name="Sieber C.M.K."/>
            <person name="Emerson J.B."/>
            <person name="Anantharaman K."/>
            <person name="Thomas B.C."/>
            <person name="Malmstrom R."/>
            <person name="Stieglmeier M."/>
            <person name="Klingl A."/>
            <person name="Woyke T."/>
            <person name="Ryan C.M."/>
            <person name="Banfield J.F."/>
        </authorList>
    </citation>
    <scope>NUCLEOTIDE SEQUENCE [LARGE SCALE GENOMIC DNA]</scope>
</reference>
<dbReference type="AlphaFoldDB" id="A0A2M7TI44"/>
<name>A0A2M7TI44_UNCKA</name>
<organism evidence="2 3">
    <name type="scientific">candidate division WWE3 bacterium CG_4_10_14_0_2_um_filter_41_14</name>
    <dbReference type="NCBI Taxonomy" id="1975072"/>
    <lineage>
        <taxon>Bacteria</taxon>
        <taxon>Katanobacteria</taxon>
    </lineage>
</organism>
<feature type="region of interest" description="Disordered" evidence="1">
    <location>
        <begin position="1"/>
        <end position="24"/>
    </location>
</feature>